<dbReference type="Proteomes" id="UP000784294">
    <property type="component" value="Unassembled WGS sequence"/>
</dbReference>
<keyword evidence="3" id="KW-1185">Reference proteome</keyword>
<evidence type="ECO:0000313" key="3">
    <source>
        <dbReference type="Proteomes" id="UP000784294"/>
    </source>
</evidence>
<accession>A0A3S5FE97</accession>
<proteinExistence type="predicted"/>
<dbReference type="EMBL" id="CAAALY010064938">
    <property type="protein sequence ID" value="VEL23947.1"/>
    <property type="molecule type" value="Genomic_DNA"/>
</dbReference>
<protein>
    <submittedName>
        <fullName evidence="2">Uncharacterized protein</fullName>
    </submittedName>
</protein>
<organism evidence="2 3">
    <name type="scientific">Protopolystoma xenopodis</name>
    <dbReference type="NCBI Taxonomy" id="117903"/>
    <lineage>
        <taxon>Eukaryota</taxon>
        <taxon>Metazoa</taxon>
        <taxon>Spiralia</taxon>
        <taxon>Lophotrochozoa</taxon>
        <taxon>Platyhelminthes</taxon>
        <taxon>Monogenea</taxon>
        <taxon>Polyopisthocotylea</taxon>
        <taxon>Polystomatidea</taxon>
        <taxon>Polystomatidae</taxon>
        <taxon>Protopolystoma</taxon>
    </lineage>
</organism>
<name>A0A3S5FE97_9PLAT</name>
<evidence type="ECO:0000313" key="2">
    <source>
        <dbReference type="EMBL" id="VEL23947.1"/>
    </source>
</evidence>
<dbReference type="OrthoDB" id="6277944at2759"/>
<dbReference type="AlphaFoldDB" id="A0A3S5FE97"/>
<sequence>MVTPGYSLRSRQPRLPQPTDLREGVGNAALAVRRGFAMISTDMKLAVRLPSKRTAGYKGPVGVVGEVLRHIPPSLVTPIVAGCEVSWRKNRRYFGLVNIAFVRNMTFLHLSFKDGTVLSVVINIVKKLGFD</sequence>
<comment type="caution">
    <text evidence="2">The sequence shown here is derived from an EMBL/GenBank/DDBJ whole genome shotgun (WGS) entry which is preliminary data.</text>
</comment>
<reference evidence="2" key="1">
    <citation type="submission" date="2018-11" db="EMBL/GenBank/DDBJ databases">
        <authorList>
            <consortium name="Pathogen Informatics"/>
        </authorList>
    </citation>
    <scope>NUCLEOTIDE SEQUENCE</scope>
</reference>
<feature type="region of interest" description="Disordered" evidence="1">
    <location>
        <begin position="1"/>
        <end position="21"/>
    </location>
</feature>
<gene>
    <name evidence="2" type="ORF">PXEA_LOCUS17387</name>
</gene>
<evidence type="ECO:0000256" key="1">
    <source>
        <dbReference type="SAM" id="MobiDB-lite"/>
    </source>
</evidence>